<reference evidence="2" key="5">
    <citation type="journal article" date="2021" name="G3 (Bethesda)">
        <title>Aegilops tauschii genome assembly Aet v5.0 features greater sequence contiguity and improved annotation.</title>
        <authorList>
            <person name="Wang L."/>
            <person name="Zhu T."/>
            <person name="Rodriguez J.C."/>
            <person name="Deal K.R."/>
            <person name="Dubcovsky J."/>
            <person name="McGuire P.E."/>
            <person name="Lux T."/>
            <person name="Spannagl M."/>
            <person name="Mayer K.F.X."/>
            <person name="Baldrich P."/>
            <person name="Meyers B.C."/>
            <person name="Huo N."/>
            <person name="Gu Y.Q."/>
            <person name="Zhou H."/>
            <person name="Devos K.M."/>
            <person name="Bennetzen J.L."/>
            <person name="Unver T."/>
            <person name="Budak H."/>
            <person name="Gulick P.J."/>
            <person name="Galiba G."/>
            <person name="Kalapos B."/>
            <person name="Nelson D.R."/>
            <person name="Li P."/>
            <person name="You F.M."/>
            <person name="Luo M.C."/>
            <person name="Dvorak J."/>
        </authorList>
    </citation>
    <scope>NUCLEOTIDE SEQUENCE [LARGE SCALE GENOMIC DNA]</scope>
    <source>
        <strain evidence="2">cv. AL8/78</strain>
    </source>
</reference>
<dbReference type="AlphaFoldDB" id="A0A453CKZ3"/>
<keyword evidence="3" id="KW-1185">Reference proteome</keyword>
<protein>
    <submittedName>
        <fullName evidence="2">Uncharacterized protein</fullName>
    </submittedName>
</protein>
<reference evidence="3" key="1">
    <citation type="journal article" date="2014" name="Science">
        <title>Ancient hybridizations among the ancestral genomes of bread wheat.</title>
        <authorList>
            <consortium name="International Wheat Genome Sequencing Consortium,"/>
            <person name="Marcussen T."/>
            <person name="Sandve S.R."/>
            <person name="Heier L."/>
            <person name="Spannagl M."/>
            <person name="Pfeifer M."/>
            <person name="Jakobsen K.S."/>
            <person name="Wulff B.B."/>
            <person name="Steuernagel B."/>
            <person name="Mayer K.F."/>
            <person name="Olsen O.A."/>
        </authorList>
    </citation>
    <scope>NUCLEOTIDE SEQUENCE [LARGE SCALE GENOMIC DNA]</scope>
    <source>
        <strain evidence="3">cv. AL8/78</strain>
    </source>
</reference>
<organism evidence="2 3">
    <name type="scientific">Aegilops tauschii subsp. strangulata</name>
    <name type="common">Goatgrass</name>
    <dbReference type="NCBI Taxonomy" id="200361"/>
    <lineage>
        <taxon>Eukaryota</taxon>
        <taxon>Viridiplantae</taxon>
        <taxon>Streptophyta</taxon>
        <taxon>Embryophyta</taxon>
        <taxon>Tracheophyta</taxon>
        <taxon>Spermatophyta</taxon>
        <taxon>Magnoliopsida</taxon>
        <taxon>Liliopsida</taxon>
        <taxon>Poales</taxon>
        <taxon>Poaceae</taxon>
        <taxon>BOP clade</taxon>
        <taxon>Pooideae</taxon>
        <taxon>Triticodae</taxon>
        <taxon>Triticeae</taxon>
        <taxon>Triticinae</taxon>
        <taxon>Aegilops</taxon>
    </lineage>
</organism>
<name>A0A453CKZ3_AEGTS</name>
<accession>A0A453CKZ3</accession>
<dbReference type="Gramene" id="AET2Gv20877000.7">
    <property type="protein sequence ID" value="AET2Gv20877000.7"/>
    <property type="gene ID" value="AET2Gv20877000"/>
</dbReference>
<reference evidence="2" key="4">
    <citation type="submission" date="2019-03" db="UniProtKB">
        <authorList>
            <consortium name="EnsemblPlants"/>
        </authorList>
    </citation>
    <scope>IDENTIFICATION</scope>
</reference>
<dbReference type="EnsemblPlants" id="AET2Gv20877000.7">
    <property type="protein sequence ID" value="AET2Gv20877000.7"/>
    <property type="gene ID" value="AET2Gv20877000"/>
</dbReference>
<evidence type="ECO:0000313" key="3">
    <source>
        <dbReference type="Proteomes" id="UP000015105"/>
    </source>
</evidence>
<evidence type="ECO:0000256" key="1">
    <source>
        <dbReference type="SAM" id="MobiDB-lite"/>
    </source>
</evidence>
<reference evidence="3" key="2">
    <citation type="journal article" date="2017" name="Nat. Plants">
        <title>The Aegilops tauschii genome reveals multiple impacts of transposons.</title>
        <authorList>
            <person name="Zhao G."/>
            <person name="Zou C."/>
            <person name="Li K."/>
            <person name="Wang K."/>
            <person name="Li T."/>
            <person name="Gao L."/>
            <person name="Zhang X."/>
            <person name="Wang H."/>
            <person name="Yang Z."/>
            <person name="Liu X."/>
            <person name="Jiang W."/>
            <person name="Mao L."/>
            <person name="Kong X."/>
            <person name="Jiao Y."/>
            <person name="Jia J."/>
        </authorList>
    </citation>
    <scope>NUCLEOTIDE SEQUENCE [LARGE SCALE GENOMIC DNA]</scope>
    <source>
        <strain evidence="3">cv. AL8/78</strain>
    </source>
</reference>
<evidence type="ECO:0000313" key="2">
    <source>
        <dbReference type="EnsemblPlants" id="AET2Gv20877000.7"/>
    </source>
</evidence>
<feature type="region of interest" description="Disordered" evidence="1">
    <location>
        <begin position="16"/>
        <end position="35"/>
    </location>
</feature>
<reference evidence="2" key="3">
    <citation type="journal article" date="2017" name="Nature">
        <title>Genome sequence of the progenitor of the wheat D genome Aegilops tauschii.</title>
        <authorList>
            <person name="Luo M.C."/>
            <person name="Gu Y.Q."/>
            <person name="Puiu D."/>
            <person name="Wang H."/>
            <person name="Twardziok S.O."/>
            <person name="Deal K.R."/>
            <person name="Huo N."/>
            <person name="Zhu T."/>
            <person name="Wang L."/>
            <person name="Wang Y."/>
            <person name="McGuire P.E."/>
            <person name="Liu S."/>
            <person name="Long H."/>
            <person name="Ramasamy R.K."/>
            <person name="Rodriguez J.C."/>
            <person name="Van S.L."/>
            <person name="Yuan L."/>
            <person name="Wang Z."/>
            <person name="Xia Z."/>
            <person name="Xiao L."/>
            <person name="Anderson O.D."/>
            <person name="Ouyang S."/>
            <person name="Liang Y."/>
            <person name="Zimin A.V."/>
            <person name="Pertea G."/>
            <person name="Qi P."/>
            <person name="Bennetzen J.L."/>
            <person name="Dai X."/>
            <person name="Dawson M.W."/>
            <person name="Muller H.G."/>
            <person name="Kugler K."/>
            <person name="Rivarola-Duarte L."/>
            <person name="Spannagl M."/>
            <person name="Mayer K.F.X."/>
            <person name="Lu F.H."/>
            <person name="Bevan M.W."/>
            <person name="Leroy P."/>
            <person name="Li P."/>
            <person name="You F.M."/>
            <person name="Sun Q."/>
            <person name="Liu Z."/>
            <person name="Lyons E."/>
            <person name="Wicker T."/>
            <person name="Salzberg S.L."/>
            <person name="Devos K.M."/>
            <person name="Dvorak J."/>
        </authorList>
    </citation>
    <scope>NUCLEOTIDE SEQUENCE [LARGE SCALE GENOMIC DNA]</scope>
    <source>
        <strain evidence="2">cv. AL8/78</strain>
    </source>
</reference>
<dbReference type="Proteomes" id="UP000015105">
    <property type="component" value="Chromosome 2D"/>
</dbReference>
<sequence>MVKRWLPLEANPDVMNQVPHASSAPPAGLRLGLPSSSLTGPRATAGCSSCGGWGSRRTWGSATCTGSTTRCSPWCPSRSSPSSCSTRRIGRRNPMLRPLRQWRPRNPTRKYILQNRLLAMLAEQLVLFMQ</sequence>
<proteinExistence type="predicted"/>